<dbReference type="AlphaFoldDB" id="A0A7S3K2R5"/>
<name>A0A7S3K2R5_9STRA</name>
<feature type="compositionally biased region" description="Low complexity" evidence="2">
    <location>
        <begin position="78"/>
        <end position="90"/>
    </location>
</feature>
<feature type="region of interest" description="Disordered" evidence="2">
    <location>
        <begin position="64"/>
        <end position="101"/>
    </location>
</feature>
<feature type="coiled-coil region" evidence="1">
    <location>
        <begin position="157"/>
        <end position="254"/>
    </location>
</feature>
<reference evidence="3" key="1">
    <citation type="submission" date="2021-01" db="EMBL/GenBank/DDBJ databases">
        <authorList>
            <person name="Corre E."/>
            <person name="Pelletier E."/>
            <person name="Niang G."/>
            <person name="Scheremetjew M."/>
            <person name="Finn R."/>
            <person name="Kale V."/>
            <person name="Holt S."/>
            <person name="Cochrane G."/>
            <person name="Meng A."/>
            <person name="Brown T."/>
            <person name="Cohen L."/>
        </authorList>
    </citation>
    <scope>NUCLEOTIDE SEQUENCE</scope>
    <source>
        <strain evidence="3">CCMP1510</strain>
    </source>
</reference>
<gene>
    <name evidence="3" type="ORF">ALAG00032_LOCUS13925</name>
</gene>
<evidence type="ECO:0000313" key="3">
    <source>
        <dbReference type="EMBL" id="CAE0373125.1"/>
    </source>
</evidence>
<evidence type="ECO:0000256" key="2">
    <source>
        <dbReference type="SAM" id="MobiDB-lite"/>
    </source>
</evidence>
<protein>
    <submittedName>
        <fullName evidence="3">Uncharacterized protein</fullName>
    </submittedName>
</protein>
<sequence length="558" mass="64693">MTDFTDELRYLKAQNDALLNRVRRLRQLEEAEALATLDDEYFEDNDDLLLREAEAVLRDKEFRRQDTKRRRDTENSERMLLSSSSSYMSNNQGETKRDMSTEKAQRLQRLVLKLFVDRYQARESVGLERYALSRAVKTALLAASVTAWRRAINAIPIEDSSTALLSARAELERAKQALSTAYETQAQERRMRERAERLAQEEQMQRKAQEDALRRIVEDLALERRRRLEAETAMAEAMNEAEAQADKRREAEIQALEAASQLKSRELVCREALRRLELFTLSKNKHSTTKKKFNTKYDDDVSIKDLEEEEANSVLDEAAVVRRRVEGLLDKMRDQQSTDRAQWEIERERLAEIQAMSIEEQRSTWLAEIEKRDEHFAVKLAQVSTDLEARLDRACALHAADVERFRAEVDSLTQNLERSRALEDNVKRHAVNQRIHVLCHELQVAKTALNASESAIRAAHEAHHQDHYRVKNAMLRIVVKWLATPPLRRTFATWRHFVQADYRAHVLRLIKSHVSHLKHKMIAINTGAADNQKDQAAILASLHEAADLLHATLRRRVS</sequence>
<feature type="compositionally biased region" description="Basic and acidic residues" evidence="2">
    <location>
        <begin position="64"/>
        <end position="77"/>
    </location>
</feature>
<keyword evidence="1" id="KW-0175">Coiled coil</keyword>
<organism evidence="3">
    <name type="scientific">Aureoumbra lagunensis</name>
    <dbReference type="NCBI Taxonomy" id="44058"/>
    <lineage>
        <taxon>Eukaryota</taxon>
        <taxon>Sar</taxon>
        <taxon>Stramenopiles</taxon>
        <taxon>Ochrophyta</taxon>
        <taxon>Pelagophyceae</taxon>
        <taxon>Pelagomonadales</taxon>
        <taxon>Aureoumbra</taxon>
    </lineage>
</organism>
<proteinExistence type="predicted"/>
<accession>A0A7S3K2R5</accession>
<evidence type="ECO:0000256" key="1">
    <source>
        <dbReference type="SAM" id="Coils"/>
    </source>
</evidence>
<dbReference type="EMBL" id="HBIJ01021461">
    <property type="protein sequence ID" value="CAE0373125.1"/>
    <property type="molecule type" value="Transcribed_RNA"/>
</dbReference>